<dbReference type="PANTHER" id="PTHR21340">
    <property type="entry name" value="DIADENOSINE 5,5-P1,P4-TETRAPHOSPHATE PYROPHOSPHOHYDROLASE MUTT"/>
    <property type="match status" value="1"/>
</dbReference>
<dbReference type="PROSITE" id="PS00893">
    <property type="entry name" value="NUDIX_BOX"/>
    <property type="match status" value="1"/>
</dbReference>
<dbReference type="GO" id="GO:0006754">
    <property type="term" value="P:ATP biosynthetic process"/>
    <property type="evidence" value="ECO:0007669"/>
    <property type="project" value="TreeGrafter"/>
</dbReference>
<reference evidence="3 4" key="1">
    <citation type="submission" date="2021-05" db="EMBL/GenBank/DDBJ databases">
        <title>A Polyphasic approach of four new species of the genus Ohtaekwangia: Ohtaekwangia histidinii sp. nov., Ohtaekwangia cretensis sp. nov., Ohtaekwangia indiensis sp. nov., Ohtaekwangia reichenbachii sp. nov. from diverse environment.</title>
        <authorList>
            <person name="Octaviana S."/>
        </authorList>
    </citation>
    <scope>NUCLEOTIDE SEQUENCE [LARGE SCALE GENOMIC DNA]</scope>
    <source>
        <strain evidence="3 4">PWU37</strain>
    </source>
</reference>
<dbReference type="AlphaFoldDB" id="A0AAP2DGK7"/>
<accession>A0AAP2DGK7</accession>
<dbReference type="EMBL" id="JAHESC010000062">
    <property type="protein sequence ID" value="MBT1690325.1"/>
    <property type="molecule type" value="Genomic_DNA"/>
</dbReference>
<comment type="caution">
    <text evidence="3">The sequence shown here is derived from an EMBL/GenBank/DDBJ whole genome shotgun (WGS) entry which is preliminary data.</text>
</comment>
<dbReference type="PROSITE" id="PS51462">
    <property type="entry name" value="NUDIX"/>
    <property type="match status" value="1"/>
</dbReference>
<keyword evidence="1" id="KW-0378">Hydrolase</keyword>
<dbReference type="InterPro" id="IPR000086">
    <property type="entry name" value="NUDIX_hydrolase_dom"/>
</dbReference>
<dbReference type="GO" id="GO:0004081">
    <property type="term" value="F:bis(5'-nucleosyl)-tetraphosphatase (asymmetrical) activity"/>
    <property type="evidence" value="ECO:0007669"/>
    <property type="project" value="TreeGrafter"/>
</dbReference>
<dbReference type="GO" id="GO:0006167">
    <property type="term" value="P:AMP biosynthetic process"/>
    <property type="evidence" value="ECO:0007669"/>
    <property type="project" value="TreeGrafter"/>
</dbReference>
<evidence type="ECO:0000259" key="2">
    <source>
        <dbReference type="PROSITE" id="PS51462"/>
    </source>
</evidence>
<protein>
    <submittedName>
        <fullName evidence="3">NUDIX domain-containing protein</fullName>
    </submittedName>
</protein>
<dbReference type="Proteomes" id="UP001319180">
    <property type="component" value="Unassembled WGS sequence"/>
</dbReference>
<organism evidence="3 4">
    <name type="scientific">Dawidia soli</name>
    <dbReference type="NCBI Taxonomy" id="2782352"/>
    <lineage>
        <taxon>Bacteria</taxon>
        <taxon>Pseudomonadati</taxon>
        <taxon>Bacteroidota</taxon>
        <taxon>Cytophagia</taxon>
        <taxon>Cytophagales</taxon>
        <taxon>Chryseotaleaceae</taxon>
        <taxon>Dawidia</taxon>
    </lineage>
</organism>
<dbReference type="Pfam" id="PF00293">
    <property type="entry name" value="NUDIX"/>
    <property type="match status" value="1"/>
</dbReference>
<keyword evidence="4" id="KW-1185">Reference proteome</keyword>
<dbReference type="PANTHER" id="PTHR21340:SF7">
    <property type="entry name" value="NUDIX HYDROLASE DOMAIN-CONTAINING PROTEIN"/>
    <property type="match status" value="1"/>
</dbReference>
<dbReference type="Gene3D" id="3.90.79.10">
    <property type="entry name" value="Nucleoside Triphosphate Pyrophosphohydrolase"/>
    <property type="match status" value="1"/>
</dbReference>
<dbReference type="InterPro" id="IPR051325">
    <property type="entry name" value="Nudix_hydrolase_domain"/>
</dbReference>
<dbReference type="InterPro" id="IPR015797">
    <property type="entry name" value="NUDIX_hydrolase-like_dom_sf"/>
</dbReference>
<dbReference type="SUPFAM" id="SSF55811">
    <property type="entry name" value="Nudix"/>
    <property type="match status" value="1"/>
</dbReference>
<dbReference type="InterPro" id="IPR020084">
    <property type="entry name" value="NUDIX_hydrolase_CS"/>
</dbReference>
<evidence type="ECO:0000256" key="1">
    <source>
        <dbReference type="ARBA" id="ARBA00022801"/>
    </source>
</evidence>
<feature type="domain" description="Nudix hydrolase" evidence="2">
    <location>
        <begin position="1"/>
        <end position="141"/>
    </location>
</feature>
<name>A0AAP2DGK7_9BACT</name>
<proteinExistence type="predicted"/>
<evidence type="ECO:0000313" key="4">
    <source>
        <dbReference type="Proteomes" id="UP001319180"/>
    </source>
</evidence>
<evidence type="ECO:0000313" key="3">
    <source>
        <dbReference type="EMBL" id="MBT1690325.1"/>
    </source>
</evidence>
<gene>
    <name evidence="3" type="ORF">KK078_27410</name>
</gene>
<sequence length="144" mass="16461">MYRLRKKAPEFFLVHPGGPFYKNKNEGVWSLPKGVPERDEELLLTAQREFEEETGITPAPPYTPLGSVTYKSGKVIHAWAFAGNWDPAQGVISNKIPIEWPPRTGKIIHVPEVDRAAWLTFEEAMKLVHPQQGTFIKRWMDLHA</sequence>